<dbReference type="PANTHER" id="PTHR42711">
    <property type="entry name" value="ABC TRANSPORTER ATP-BINDING PROTEIN"/>
    <property type="match status" value="1"/>
</dbReference>
<evidence type="ECO:0000256" key="2">
    <source>
        <dbReference type="ARBA" id="ARBA00022448"/>
    </source>
</evidence>
<evidence type="ECO:0000256" key="9">
    <source>
        <dbReference type="ARBA" id="ARBA00049985"/>
    </source>
</evidence>
<keyword evidence="5 11" id="KW-0067">ATP-binding</keyword>
<dbReference type="GO" id="GO:0046677">
    <property type="term" value="P:response to antibiotic"/>
    <property type="evidence" value="ECO:0007669"/>
    <property type="project" value="UniProtKB-KW"/>
</dbReference>
<dbReference type="InterPro" id="IPR027417">
    <property type="entry name" value="P-loop_NTPase"/>
</dbReference>
<evidence type="ECO:0000256" key="1">
    <source>
        <dbReference type="ARBA" id="ARBA00004413"/>
    </source>
</evidence>
<keyword evidence="7" id="KW-0472">Membrane</keyword>
<dbReference type="AlphaFoldDB" id="A0A3M2M169"/>
<name>A0A3M2M169_9ACTN</name>
<evidence type="ECO:0000256" key="6">
    <source>
        <dbReference type="ARBA" id="ARBA00022967"/>
    </source>
</evidence>
<dbReference type="RefSeq" id="WP_122195414.1">
    <property type="nucleotide sequence ID" value="NZ_JBHSKC010000013.1"/>
</dbReference>
<dbReference type="NCBIfam" id="TIGR01188">
    <property type="entry name" value="drrA"/>
    <property type="match status" value="1"/>
</dbReference>
<dbReference type="InterPro" id="IPR017871">
    <property type="entry name" value="ABC_transporter-like_CS"/>
</dbReference>
<comment type="similarity">
    <text evidence="9">Belongs to the ABC transporter superfamily. Drug exporter-1 (DrugE1) (TC 3.A.1.105) family.</text>
</comment>
<organism evidence="11 12">
    <name type="scientific">Actinomadura harenae</name>
    <dbReference type="NCBI Taxonomy" id="2483351"/>
    <lineage>
        <taxon>Bacteria</taxon>
        <taxon>Bacillati</taxon>
        <taxon>Actinomycetota</taxon>
        <taxon>Actinomycetes</taxon>
        <taxon>Streptosporangiales</taxon>
        <taxon>Thermomonosporaceae</taxon>
        <taxon>Actinomadura</taxon>
    </lineage>
</organism>
<dbReference type="EMBL" id="RFFG01000027">
    <property type="protein sequence ID" value="RMI43182.1"/>
    <property type="molecule type" value="Genomic_DNA"/>
</dbReference>
<dbReference type="InterPro" id="IPR003593">
    <property type="entry name" value="AAA+_ATPase"/>
</dbReference>
<dbReference type="Proteomes" id="UP000282674">
    <property type="component" value="Unassembled WGS sequence"/>
</dbReference>
<evidence type="ECO:0000256" key="8">
    <source>
        <dbReference type="ARBA" id="ARBA00023251"/>
    </source>
</evidence>
<dbReference type="GO" id="GO:0043215">
    <property type="term" value="P:daunorubicin transport"/>
    <property type="evidence" value="ECO:0007669"/>
    <property type="project" value="InterPro"/>
</dbReference>
<dbReference type="GO" id="GO:0005524">
    <property type="term" value="F:ATP binding"/>
    <property type="evidence" value="ECO:0007669"/>
    <property type="project" value="UniProtKB-KW"/>
</dbReference>
<comment type="subcellular location">
    <subcellularLocation>
        <location evidence="1">Cell membrane</location>
        <topology evidence="1">Peripheral membrane protein</topology>
        <orientation evidence="1">Cytoplasmic side</orientation>
    </subcellularLocation>
</comment>
<dbReference type="PROSITE" id="PS00211">
    <property type="entry name" value="ABC_TRANSPORTER_1"/>
    <property type="match status" value="1"/>
</dbReference>
<dbReference type="SUPFAM" id="SSF52540">
    <property type="entry name" value="P-loop containing nucleoside triphosphate hydrolases"/>
    <property type="match status" value="1"/>
</dbReference>
<comment type="caution">
    <text evidence="11">The sequence shown here is derived from an EMBL/GenBank/DDBJ whole genome shotgun (WGS) entry which is preliminary data.</text>
</comment>
<dbReference type="SMART" id="SM00382">
    <property type="entry name" value="AAA"/>
    <property type="match status" value="1"/>
</dbReference>
<evidence type="ECO:0000256" key="4">
    <source>
        <dbReference type="ARBA" id="ARBA00022741"/>
    </source>
</evidence>
<evidence type="ECO:0000256" key="7">
    <source>
        <dbReference type="ARBA" id="ARBA00023136"/>
    </source>
</evidence>
<keyword evidence="6" id="KW-1278">Translocase</keyword>
<keyword evidence="12" id="KW-1185">Reference proteome</keyword>
<reference evidence="11 12" key="1">
    <citation type="submission" date="2018-10" db="EMBL/GenBank/DDBJ databases">
        <title>Isolation from soil.</title>
        <authorList>
            <person name="Hu J."/>
        </authorList>
    </citation>
    <scope>NUCLEOTIDE SEQUENCE [LARGE SCALE GENOMIC DNA]</scope>
    <source>
        <strain evidence="11 12">NEAU-Ht49</strain>
    </source>
</reference>
<evidence type="ECO:0000313" key="12">
    <source>
        <dbReference type="Proteomes" id="UP000282674"/>
    </source>
</evidence>
<dbReference type="OrthoDB" id="9804819at2"/>
<gene>
    <name evidence="11" type="ORF">EBO15_17255</name>
</gene>
<keyword evidence="2" id="KW-0813">Transport</keyword>
<sequence length="331" mass="35219">MEPPADGADLVVYAENLHKRFGKTEALRGLDLAVPRGTVLGVLGPNGSGKTTAVRILATLTRPDSGTARVAGFDVVRQADELRHRIGLTGQHSSVDLKLTGRENMVMFGRLYHLSKSAAEKRAAEVLERFGLAHAADRLVDTYSGGMRRRLDLIASLVFAPSVLFLDEPTTGLDPRSRSEIWDTVRDLVRAGTTVLLTTQYLDEADQLADHVVVIDAGKAIASGTPDRLKEIIGSRLDLVVRDAASLAAATGVLTVIGAGAPETDEPKRTVSIPVNDTSPSLTEILRRLDQEGVAVENIGIRRPTLDEVFLKVTGGASAGSEQMTSGKGAA</sequence>
<dbReference type="Pfam" id="PF13732">
    <property type="entry name" value="DrrA1-3_C"/>
    <property type="match status" value="1"/>
</dbReference>
<dbReference type="InterPro" id="IPR025302">
    <property type="entry name" value="DrrA1/2-like_C"/>
</dbReference>
<evidence type="ECO:0000313" key="11">
    <source>
        <dbReference type="EMBL" id="RMI43182.1"/>
    </source>
</evidence>
<keyword evidence="4" id="KW-0547">Nucleotide-binding</keyword>
<dbReference type="PROSITE" id="PS50893">
    <property type="entry name" value="ABC_TRANSPORTER_2"/>
    <property type="match status" value="1"/>
</dbReference>
<dbReference type="InterPro" id="IPR003439">
    <property type="entry name" value="ABC_transporter-like_ATP-bd"/>
</dbReference>
<dbReference type="GO" id="GO:0016887">
    <property type="term" value="F:ATP hydrolysis activity"/>
    <property type="evidence" value="ECO:0007669"/>
    <property type="project" value="InterPro"/>
</dbReference>
<evidence type="ECO:0000259" key="10">
    <source>
        <dbReference type="PROSITE" id="PS50893"/>
    </source>
</evidence>
<keyword evidence="3" id="KW-1003">Cell membrane</keyword>
<dbReference type="Pfam" id="PF00005">
    <property type="entry name" value="ABC_tran"/>
    <property type="match status" value="1"/>
</dbReference>
<proteinExistence type="inferred from homology"/>
<dbReference type="InterPro" id="IPR005894">
    <property type="entry name" value="DrrA"/>
</dbReference>
<feature type="domain" description="ABC transporter" evidence="10">
    <location>
        <begin position="12"/>
        <end position="242"/>
    </location>
</feature>
<dbReference type="FunFam" id="3.40.50.300:FF:000589">
    <property type="entry name" value="ABC transporter, ATP-binding subunit"/>
    <property type="match status" value="1"/>
</dbReference>
<dbReference type="InterPro" id="IPR050763">
    <property type="entry name" value="ABC_transporter_ATP-binding"/>
</dbReference>
<dbReference type="PANTHER" id="PTHR42711:SF19">
    <property type="entry name" value="DOXORUBICIN RESISTANCE ATP-BINDING PROTEIN DRRA"/>
    <property type="match status" value="1"/>
</dbReference>
<keyword evidence="8" id="KW-0046">Antibiotic resistance</keyword>
<dbReference type="Gene3D" id="3.40.50.300">
    <property type="entry name" value="P-loop containing nucleotide triphosphate hydrolases"/>
    <property type="match status" value="1"/>
</dbReference>
<dbReference type="GO" id="GO:1900753">
    <property type="term" value="P:doxorubicin transport"/>
    <property type="evidence" value="ECO:0007669"/>
    <property type="project" value="InterPro"/>
</dbReference>
<evidence type="ECO:0000256" key="5">
    <source>
        <dbReference type="ARBA" id="ARBA00022840"/>
    </source>
</evidence>
<dbReference type="GO" id="GO:0005886">
    <property type="term" value="C:plasma membrane"/>
    <property type="evidence" value="ECO:0007669"/>
    <property type="project" value="UniProtKB-SubCell"/>
</dbReference>
<evidence type="ECO:0000256" key="3">
    <source>
        <dbReference type="ARBA" id="ARBA00022475"/>
    </source>
</evidence>
<accession>A0A3M2M169</accession>
<protein>
    <submittedName>
        <fullName evidence="11">ATP-binding cassette domain-containing protein</fullName>
    </submittedName>
</protein>